<accession>Q6SKY6</accession>
<dbReference type="Pfam" id="PF00507">
    <property type="entry name" value="Oxidored_q4"/>
    <property type="match status" value="1"/>
</dbReference>
<dbReference type="InterPro" id="IPR000440">
    <property type="entry name" value="NADH_UbQ/plastoQ_OxRdtase_su3"/>
</dbReference>
<evidence type="ECO:0000256" key="5">
    <source>
        <dbReference type="ARBA" id="ARBA00022692"/>
    </source>
</evidence>
<keyword evidence="4 9" id="KW-0813">Transport</keyword>
<dbReference type="AlphaFoldDB" id="Q6SKY6"/>
<dbReference type="PANTHER" id="PTHR11058">
    <property type="entry name" value="NADH-UBIQUINONE OXIDOREDUCTASE CHAIN 3"/>
    <property type="match status" value="1"/>
</dbReference>
<dbReference type="GO" id="GO:0030964">
    <property type="term" value="C:NADH dehydrogenase complex"/>
    <property type="evidence" value="ECO:0007669"/>
    <property type="project" value="TreeGrafter"/>
</dbReference>
<dbReference type="EC" id="7.1.1.2" evidence="9"/>
<name>Q6SKY6_XIBTU</name>
<keyword evidence="9" id="KW-0679">Respiratory chain</keyword>
<dbReference type="EMBL" id="AY456190">
    <property type="protein sequence ID" value="AAS00887.1"/>
    <property type="molecule type" value="Genomic_DNA"/>
</dbReference>
<keyword evidence="9" id="KW-1278">Translocase</keyword>
<dbReference type="PANTHER" id="PTHR11058:SF9">
    <property type="entry name" value="NADH-UBIQUINONE OXIDOREDUCTASE CHAIN 3"/>
    <property type="match status" value="1"/>
</dbReference>
<keyword evidence="6 9" id="KW-1133">Transmembrane helix</keyword>
<keyword evidence="9 10" id="KW-0496">Mitochondrion</keyword>
<dbReference type="GO" id="GO:0031966">
    <property type="term" value="C:mitochondrial membrane"/>
    <property type="evidence" value="ECO:0007669"/>
    <property type="project" value="UniProtKB-SubCell"/>
</dbReference>
<gene>
    <name evidence="10" type="primary">nad3</name>
</gene>
<keyword evidence="9" id="KW-0520">NAD</keyword>
<sequence length="117" mass="13707">MIIMLYVSLMIMMLSMMLILVAMNIPVKYQNMLEKSTPFECGFNPKEHSRMPFSLHFFLIAIIFLIFDVEVALLLPFNITLNNIMPLGWFMSTTLFILILLLGLMLEWKEGILQWTK</sequence>
<evidence type="ECO:0000256" key="4">
    <source>
        <dbReference type="ARBA" id="ARBA00022448"/>
    </source>
</evidence>
<evidence type="ECO:0000256" key="9">
    <source>
        <dbReference type="RuleBase" id="RU003640"/>
    </source>
</evidence>
<proteinExistence type="inferred from homology"/>
<comment type="subcellular location">
    <subcellularLocation>
        <location evidence="1">Membrane</location>
    </subcellularLocation>
    <subcellularLocation>
        <location evidence="9">Mitochondrion membrane</location>
        <topology evidence="9">Multi-pass membrane protein</topology>
    </subcellularLocation>
</comment>
<comment type="function">
    <text evidence="9">Core subunit of the mitochondrial membrane respiratory chain NADH dehydrogenase (Complex I) which catalyzes electron transfer from NADH through the respiratory chain, using ubiquinone as an electron acceptor. Essential for the catalytic activity of complex I.</text>
</comment>
<evidence type="ECO:0000313" key="10">
    <source>
        <dbReference type="EMBL" id="AAS00887.1"/>
    </source>
</evidence>
<feature type="transmembrane region" description="Helical" evidence="9">
    <location>
        <begin position="87"/>
        <end position="108"/>
    </location>
</feature>
<dbReference type="GO" id="GO:0008137">
    <property type="term" value="F:NADH dehydrogenase (ubiquinone) activity"/>
    <property type="evidence" value="ECO:0007669"/>
    <property type="project" value="UniProtKB-UniRule"/>
</dbReference>
<keyword evidence="5 9" id="KW-0812">Transmembrane</keyword>
<evidence type="ECO:0000256" key="6">
    <source>
        <dbReference type="ARBA" id="ARBA00022989"/>
    </source>
</evidence>
<evidence type="ECO:0000256" key="1">
    <source>
        <dbReference type="ARBA" id="ARBA00004370"/>
    </source>
</evidence>
<feature type="transmembrane region" description="Helical" evidence="9">
    <location>
        <begin position="53"/>
        <end position="75"/>
    </location>
</feature>
<organism evidence="10">
    <name type="scientific">Xibalbanus tulumensis</name>
    <name type="common">Blind cave remipede</name>
    <name type="synonym">Speleonectes tulumensis</name>
    <dbReference type="NCBI Taxonomy" id="1519145"/>
    <lineage>
        <taxon>Eukaryota</taxon>
        <taxon>Metazoa</taxon>
        <taxon>Ecdysozoa</taxon>
        <taxon>Arthropoda</taxon>
        <taxon>Crustacea</taxon>
        <taxon>Remipedia</taxon>
        <taxon>Nectiopoda</taxon>
        <taxon>Speleonectidae</taxon>
        <taxon>Xibalbanus</taxon>
    </lineage>
</organism>
<keyword evidence="9" id="KW-0830">Ubiquinone</keyword>
<evidence type="ECO:0000256" key="2">
    <source>
        <dbReference type="ARBA" id="ARBA00008472"/>
    </source>
</evidence>
<protein>
    <recommendedName>
        <fullName evidence="3 9">NADH-ubiquinone oxidoreductase chain 3</fullName>
        <ecNumber evidence="9">7.1.1.2</ecNumber>
    </recommendedName>
</protein>
<keyword evidence="7 9" id="KW-0472">Membrane</keyword>
<reference evidence="10" key="1">
    <citation type="journal article" date="2004" name="Proc. R. Soc. B">
        <title>Phylogenetic position of the Pentastomida and [pan]crustacean relationships.</title>
        <authorList>
            <person name="Lavrov D.V."/>
            <person name="Brown W.M."/>
            <person name="Boore J.L."/>
        </authorList>
    </citation>
    <scope>NUCLEOTIDE SEQUENCE</scope>
</reference>
<dbReference type="InterPro" id="IPR038430">
    <property type="entry name" value="NDAH_ubi_oxred_su3_sf"/>
</dbReference>
<evidence type="ECO:0000256" key="8">
    <source>
        <dbReference type="ARBA" id="ARBA00049551"/>
    </source>
</evidence>
<comment type="similarity">
    <text evidence="2 9">Belongs to the complex I subunit 3 family.</text>
</comment>
<comment type="catalytic activity">
    <reaction evidence="8 9">
        <text>a ubiquinone + NADH + 5 H(+)(in) = a ubiquinol + NAD(+) + 4 H(+)(out)</text>
        <dbReference type="Rhea" id="RHEA:29091"/>
        <dbReference type="Rhea" id="RHEA-COMP:9565"/>
        <dbReference type="Rhea" id="RHEA-COMP:9566"/>
        <dbReference type="ChEBI" id="CHEBI:15378"/>
        <dbReference type="ChEBI" id="CHEBI:16389"/>
        <dbReference type="ChEBI" id="CHEBI:17976"/>
        <dbReference type="ChEBI" id="CHEBI:57540"/>
        <dbReference type="ChEBI" id="CHEBI:57945"/>
        <dbReference type="EC" id="7.1.1.2"/>
    </reaction>
</comment>
<evidence type="ECO:0000256" key="7">
    <source>
        <dbReference type="ARBA" id="ARBA00023136"/>
    </source>
</evidence>
<geneLocation type="mitochondrion" evidence="10"/>
<evidence type="ECO:0000256" key="3">
    <source>
        <dbReference type="ARBA" id="ARBA00021007"/>
    </source>
</evidence>
<feature type="transmembrane region" description="Helical" evidence="9">
    <location>
        <begin position="6"/>
        <end position="27"/>
    </location>
</feature>
<dbReference type="Gene3D" id="1.20.58.1610">
    <property type="entry name" value="NADH:ubiquinone/plastoquinone oxidoreductase, chain 3"/>
    <property type="match status" value="1"/>
</dbReference>
<dbReference type="GO" id="GO:0016491">
    <property type="term" value="F:oxidoreductase activity"/>
    <property type="evidence" value="ECO:0007669"/>
    <property type="project" value="UniProtKB-KW"/>
</dbReference>
<keyword evidence="10" id="KW-0560">Oxidoreductase</keyword>
<keyword evidence="9" id="KW-0249">Electron transport</keyword>